<dbReference type="Pfam" id="PF07980">
    <property type="entry name" value="SusD_RagB"/>
    <property type="match status" value="1"/>
</dbReference>
<evidence type="ECO:0000256" key="5">
    <source>
        <dbReference type="ARBA" id="ARBA00023237"/>
    </source>
</evidence>
<evidence type="ECO:0000256" key="3">
    <source>
        <dbReference type="ARBA" id="ARBA00022729"/>
    </source>
</evidence>
<evidence type="ECO:0000256" key="6">
    <source>
        <dbReference type="SAM" id="SignalP"/>
    </source>
</evidence>
<comment type="subcellular location">
    <subcellularLocation>
        <location evidence="1">Cell outer membrane</location>
    </subcellularLocation>
</comment>
<organism evidence="9 10">
    <name type="scientific">Chryseobacterium salivictor</name>
    <dbReference type="NCBI Taxonomy" id="2547600"/>
    <lineage>
        <taxon>Bacteria</taxon>
        <taxon>Pseudomonadati</taxon>
        <taxon>Bacteroidota</taxon>
        <taxon>Flavobacteriia</taxon>
        <taxon>Flavobacteriales</taxon>
        <taxon>Weeksellaceae</taxon>
        <taxon>Chryseobacterium group</taxon>
        <taxon>Chryseobacterium</taxon>
    </lineage>
</organism>
<dbReference type="OrthoDB" id="653598at2"/>
<comment type="similarity">
    <text evidence="2">Belongs to the SusD family.</text>
</comment>
<reference evidence="9 10" key="1">
    <citation type="submission" date="2019-03" db="EMBL/GenBank/DDBJ databases">
        <authorList>
            <person name="Kim H."/>
            <person name="Yu S.-M."/>
        </authorList>
    </citation>
    <scope>NUCLEOTIDE SEQUENCE [LARGE SCALE GENOMIC DNA]</scope>
    <source>
        <strain evidence="9 10">NBC122</strain>
    </source>
</reference>
<accession>A0A4P6ZFI0</accession>
<dbReference type="PROSITE" id="PS51257">
    <property type="entry name" value="PROKAR_LIPOPROTEIN"/>
    <property type="match status" value="1"/>
</dbReference>
<keyword evidence="3 6" id="KW-0732">Signal</keyword>
<keyword evidence="4" id="KW-0472">Membrane</keyword>
<dbReference type="Gene3D" id="2.20.20.130">
    <property type="match status" value="1"/>
</dbReference>
<dbReference type="InterPro" id="IPR012944">
    <property type="entry name" value="SusD_RagB_dom"/>
</dbReference>
<proteinExistence type="inferred from homology"/>
<dbReference type="RefSeq" id="WP_133439823.1">
    <property type="nucleotide sequence ID" value="NZ_CP037954.1"/>
</dbReference>
<keyword evidence="5" id="KW-0998">Cell outer membrane</keyword>
<evidence type="ECO:0000259" key="7">
    <source>
        <dbReference type="Pfam" id="PF07980"/>
    </source>
</evidence>
<evidence type="ECO:0000256" key="1">
    <source>
        <dbReference type="ARBA" id="ARBA00004442"/>
    </source>
</evidence>
<evidence type="ECO:0000313" key="9">
    <source>
        <dbReference type="EMBL" id="QBO58386.1"/>
    </source>
</evidence>
<dbReference type="AlphaFoldDB" id="A0A4P6ZFI0"/>
<dbReference type="EMBL" id="CP037954">
    <property type="protein sequence ID" value="QBO58386.1"/>
    <property type="molecule type" value="Genomic_DNA"/>
</dbReference>
<evidence type="ECO:0000259" key="8">
    <source>
        <dbReference type="Pfam" id="PF14322"/>
    </source>
</evidence>
<dbReference type="Gene3D" id="1.25.40.390">
    <property type="match status" value="1"/>
</dbReference>
<feature type="domain" description="RagB/SusD" evidence="7">
    <location>
        <begin position="329"/>
        <end position="402"/>
    </location>
</feature>
<dbReference type="InterPro" id="IPR011990">
    <property type="entry name" value="TPR-like_helical_dom_sf"/>
</dbReference>
<dbReference type="GO" id="GO:0009279">
    <property type="term" value="C:cell outer membrane"/>
    <property type="evidence" value="ECO:0007669"/>
    <property type="project" value="UniProtKB-SubCell"/>
</dbReference>
<evidence type="ECO:0000313" key="10">
    <source>
        <dbReference type="Proteomes" id="UP000294419"/>
    </source>
</evidence>
<dbReference type="SUPFAM" id="SSF48452">
    <property type="entry name" value="TPR-like"/>
    <property type="match status" value="1"/>
</dbReference>
<dbReference type="Gene3D" id="1.25.40.900">
    <property type="match status" value="1"/>
</dbReference>
<keyword evidence="10" id="KW-1185">Reference proteome</keyword>
<feature type="signal peptide" evidence="6">
    <location>
        <begin position="1"/>
        <end position="19"/>
    </location>
</feature>
<feature type="chain" id="PRO_5020709224" evidence="6">
    <location>
        <begin position="20"/>
        <end position="446"/>
    </location>
</feature>
<dbReference type="InterPro" id="IPR033985">
    <property type="entry name" value="SusD-like_N"/>
</dbReference>
<sequence>MKKIVLLFSSLSVLLTISACDRFLNEKSDSLLAIPQTLEDNQAILDRTYVLGLNATSNEISADDIYISESAFNTMPNEPEKRLHLWQPDYVSLASGNDWENSYAKINIFNTVLFNLDHYKIPNADNVRGQALVFRASVYLEAAQIWCLAYDPSTVDQDLGLPLRIDPDMNIPSVRSTLKQTYNQILSDLHAAAPLLPQQQIASSRPSKVTALGYLARAYLFMGDYENALKYGLQALAVNKQLMNFNSLNANASYPIPNMNVEVLLPTGTAYSPFLTVTNAKIPQEIYQSYEANDLRKSIFFRINTDGTFLFRGNYSGSSTRKNPIAIDELYLTVAESYARLNKPSEAISWLNSLLVTRWKTGTYIPLTINNAADALVKIQSERRKELIFRGLRWADIKRYNKKGAGIGLTRTLNGIIYTLPPNDLRFAIAIPEDIIKMTGIPQNPR</sequence>
<evidence type="ECO:0000256" key="4">
    <source>
        <dbReference type="ARBA" id="ARBA00023136"/>
    </source>
</evidence>
<dbReference type="Pfam" id="PF14322">
    <property type="entry name" value="SusD-like_3"/>
    <property type="match status" value="1"/>
</dbReference>
<gene>
    <name evidence="9" type="ORF">NBC122_01571</name>
</gene>
<name>A0A4P6ZFI0_9FLAO</name>
<dbReference type="KEGG" id="csal:NBC122_01571"/>
<protein>
    <submittedName>
        <fullName evidence="9">Uncharacterized protein</fullName>
    </submittedName>
</protein>
<feature type="domain" description="SusD-like N-terminal" evidence="8">
    <location>
        <begin position="23"/>
        <end position="220"/>
    </location>
</feature>
<evidence type="ECO:0000256" key="2">
    <source>
        <dbReference type="ARBA" id="ARBA00006275"/>
    </source>
</evidence>
<dbReference type="Proteomes" id="UP000294419">
    <property type="component" value="Chromosome"/>
</dbReference>